<dbReference type="PANTHER" id="PTHR37817">
    <property type="entry name" value="N-ACETYLTRANSFERASE EIS"/>
    <property type="match status" value="1"/>
</dbReference>
<dbReference type="Gene3D" id="3.30.1050.10">
    <property type="entry name" value="SCP2 sterol-binding domain"/>
    <property type="match status" value="1"/>
</dbReference>
<dbReference type="Pfam" id="PF17668">
    <property type="entry name" value="Acetyltransf_17"/>
    <property type="match status" value="1"/>
</dbReference>
<dbReference type="InterPro" id="IPR036527">
    <property type="entry name" value="SCP2_sterol-bd_dom_sf"/>
</dbReference>
<dbReference type="InterPro" id="IPR000182">
    <property type="entry name" value="GNAT_dom"/>
</dbReference>
<dbReference type="Gene3D" id="3.40.630.30">
    <property type="match status" value="2"/>
</dbReference>
<dbReference type="AlphaFoldDB" id="A0A0R1UL91"/>
<protein>
    <submittedName>
        <fullName evidence="2">GNAT family acetyltraansferase</fullName>
    </submittedName>
</protein>
<name>A0A0R1UL91_9LACO</name>
<dbReference type="PROSITE" id="PS51186">
    <property type="entry name" value="GNAT"/>
    <property type="match status" value="1"/>
</dbReference>
<proteinExistence type="predicted"/>
<dbReference type="Pfam" id="PF13527">
    <property type="entry name" value="Acetyltransf_9"/>
    <property type="match status" value="1"/>
</dbReference>
<dbReference type="STRING" id="1423763.FC46_GL000337"/>
<dbReference type="InterPro" id="IPR025559">
    <property type="entry name" value="Eis_dom"/>
</dbReference>
<evidence type="ECO:0000259" key="1">
    <source>
        <dbReference type="PROSITE" id="PS51186"/>
    </source>
</evidence>
<dbReference type="GO" id="GO:0034069">
    <property type="term" value="F:aminoglycoside N-acetyltransferase activity"/>
    <property type="evidence" value="ECO:0007669"/>
    <property type="project" value="TreeGrafter"/>
</dbReference>
<organism evidence="2 3">
    <name type="scientific">Lactobacillus kalixensis DSM 16043</name>
    <dbReference type="NCBI Taxonomy" id="1423763"/>
    <lineage>
        <taxon>Bacteria</taxon>
        <taxon>Bacillati</taxon>
        <taxon>Bacillota</taxon>
        <taxon>Bacilli</taxon>
        <taxon>Lactobacillales</taxon>
        <taxon>Lactobacillaceae</taxon>
        <taxon>Lactobacillus</taxon>
    </lineage>
</organism>
<dbReference type="Pfam" id="PF13530">
    <property type="entry name" value="SCP2_2"/>
    <property type="match status" value="1"/>
</dbReference>
<dbReference type="InterPro" id="IPR016181">
    <property type="entry name" value="Acyl_CoA_acyltransferase"/>
</dbReference>
<dbReference type="SUPFAM" id="SSF55729">
    <property type="entry name" value="Acyl-CoA N-acyltransferases (Nat)"/>
    <property type="match status" value="1"/>
</dbReference>
<accession>A0A0R1UL91</accession>
<keyword evidence="3" id="KW-1185">Reference proteome</keyword>
<feature type="domain" description="N-acetyltransferase" evidence="1">
    <location>
        <begin position="1"/>
        <end position="146"/>
    </location>
</feature>
<dbReference type="EMBL" id="AZFM01000013">
    <property type="protein sequence ID" value="KRL90235.1"/>
    <property type="molecule type" value="Genomic_DNA"/>
</dbReference>
<reference evidence="2 3" key="1">
    <citation type="journal article" date="2015" name="Genome Announc.">
        <title>Expanding the biotechnology potential of lactobacilli through comparative genomics of 213 strains and associated genera.</title>
        <authorList>
            <person name="Sun Z."/>
            <person name="Harris H.M."/>
            <person name="McCann A."/>
            <person name="Guo C."/>
            <person name="Argimon S."/>
            <person name="Zhang W."/>
            <person name="Yang X."/>
            <person name="Jeffery I.B."/>
            <person name="Cooney J.C."/>
            <person name="Kagawa T.F."/>
            <person name="Liu W."/>
            <person name="Song Y."/>
            <person name="Salvetti E."/>
            <person name="Wrobel A."/>
            <person name="Rasinkangas P."/>
            <person name="Parkhill J."/>
            <person name="Rea M.C."/>
            <person name="O'Sullivan O."/>
            <person name="Ritari J."/>
            <person name="Douillard F.P."/>
            <person name="Paul Ross R."/>
            <person name="Yang R."/>
            <person name="Briner A.E."/>
            <person name="Felis G.E."/>
            <person name="de Vos W.M."/>
            <person name="Barrangou R."/>
            <person name="Klaenhammer T.R."/>
            <person name="Caufield P.W."/>
            <person name="Cui Y."/>
            <person name="Zhang H."/>
            <person name="O'Toole P.W."/>
        </authorList>
    </citation>
    <scope>NUCLEOTIDE SEQUENCE [LARGE SCALE GENOMIC DNA]</scope>
    <source>
        <strain evidence="2 3">DSM 16043</strain>
    </source>
</reference>
<dbReference type="PANTHER" id="PTHR37817:SF1">
    <property type="entry name" value="N-ACETYLTRANSFERASE EIS"/>
    <property type="match status" value="1"/>
</dbReference>
<dbReference type="PATRIC" id="fig|1423763.3.peg.342"/>
<evidence type="ECO:0000313" key="2">
    <source>
        <dbReference type="EMBL" id="KRL90235.1"/>
    </source>
</evidence>
<dbReference type="InterPro" id="IPR051554">
    <property type="entry name" value="Acetyltransferase_Eis"/>
</dbReference>
<dbReference type="GO" id="GO:0030649">
    <property type="term" value="P:aminoglycoside antibiotic catabolic process"/>
    <property type="evidence" value="ECO:0007669"/>
    <property type="project" value="TreeGrafter"/>
</dbReference>
<gene>
    <name evidence="2" type="ORF">FC46_GL000337</name>
</gene>
<dbReference type="SUPFAM" id="SSF55718">
    <property type="entry name" value="SCP-like"/>
    <property type="match status" value="1"/>
</dbReference>
<evidence type="ECO:0000313" key="3">
    <source>
        <dbReference type="Proteomes" id="UP000051036"/>
    </source>
</evidence>
<dbReference type="InterPro" id="IPR041380">
    <property type="entry name" value="Acetyltransf_17"/>
</dbReference>
<dbReference type="Proteomes" id="UP000051036">
    <property type="component" value="Unassembled WGS sequence"/>
</dbReference>
<comment type="caution">
    <text evidence="2">The sequence shown here is derived from an EMBL/GenBank/DDBJ whole genome shotgun (WGS) entry which is preliminary data.</text>
</comment>
<sequence>MKLQKNEETLNQIAVLVKEAFNKKGDLTKDPNFYSRYKHSDGYGIINENKLASYVMVNTFDSRVFTKKLPMAAIGYVSSSKECRGQGNISKLILEILKDLHDQGIPYTNLAPFSESFYQQYGFENTIYLKSYDFTQKALKTVKKTSDGEVKYGKWEDLIIQNGAAQLYEIPMHSTNERNTMNRPYWWWQRFQTYYPDRKLAVYFGRVGLPEAYMFYTVNGSNVKVDDLYSTTGDGFRGLLGFLESLGDSSTKYTILTAPNNNLADFFSNQSLLDIKIRPYMMSRIIDFETILSSMKLVNQGTFVVEVKEDKLCPWNKGSWEITKTDKELKISKTDKPGEIKGTIKSWTKVLLGELTVKEAIQFGEIKGDKYTKLAFSKGTISFYDYY</sequence>